<feature type="transmembrane region" description="Helical" evidence="7">
    <location>
        <begin position="173"/>
        <end position="192"/>
    </location>
</feature>
<feature type="transmembrane region" description="Helical" evidence="7">
    <location>
        <begin position="99"/>
        <end position="122"/>
    </location>
</feature>
<evidence type="ECO:0000256" key="6">
    <source>
        <dbReference type="ARBA" id="ARBA00023136"/>
    </source>
</evidence>
<dbReference type="Pfam" id="PF19300">
    <property type="entry name" value="BPD_transp_1_N"/>
    <property type="match status" value="1"/>
</dbReference>
<keyword evidence="10" id="KW-1185">Reference proteome</keyword>
<dbReference type="Proteomes" id="UP001054846">
    <property type="component" value="Chromosome"/>
</dbReference>
<dbReference type="Pfam" id="PF00528">
    <property type="entry name" value="BPD_transp_1"/>
    <property type="match status" value="1"/>
</dbReference>
<feature type="transmembrane region" description="Helical" evidence="7">
    <location>
        <begin position="9"/>
        <end position="30"/>
    </location>
</feature>
<keyword evidence="5 7" id="KW-1133">Transmembrane helix</keyword>
<evidence type="ECO:0000256" key="7">
    <source>
        <dbReference type="RuleBase" id="RU363032"/>
    </source>
</evidence>
<sequence>MLKFVLRRLLLAIPVLLVVVTISFFLVRLAPGGPFMEERAYPPAVIEKLNAKYGLDKPLHEQYFNYMQRVILHLDLGPSTRYLDRTVGDVIAQGLPNSMILGGTAYLTALVLGMAAGIVAALRQNSGLDYGAMAVAVLGVSIPNFVLGPLLVIVLSLSLYWLPPARWGDLSHLILPALTLSALYTAYIARLTRSGLVEVLRSDYIRTARAKGLRESVVLLRHALKGSILPVVSYSGPALAFLLGGTIVVEKLFLIPGLGNFFIEAANARDSFIVVGVTLVVATLLIVLNLVVDIVYALIDPRIAYK</sequence>
<feature type="transmembrane region" description="Helical" evidence="7">
    <location>
        <begin position="231"/>
        <end position="253"/>
    </location>
</feature>
<evidence type="ECO:0000313" key="10">
    <source>
        <dbReference type="Proteomes" id="UP001054846"/>
    </source>
</evidence>
<evidence type="ECO:0000256" key="4">
    <source>
        <dbReference type="ARBA" id="ARBA00022692"/>
    </source>
</evidence>
<feature type="transmembrane region" description="Helical" evidence="7">
    <location>
        <begin position="134"/>
        <end position="161"/>
    </location>
</feature>
<dbReference type="EMBL" id="CP063845">
    <property type="protein sequence ID" value="UFP96516.1"/>
    <property type="molecule type" value="Genomic_DNA"/>
</dbReference>
<comment type="subcellular location">
    <subcellularLocation>
        <location evidence="1 7">Cell membrane</location>
        <topology evidence="1 7">Multi-pass membrane protein</topology>
    </subcellularLocation>
</comment>
<dbReference type="InterPro" id="IPR035906">
    <property type="entry name" value="MetI-like_sf"/>
</dbReference>
<protein>
    <submittedName>
        <fullName evidence="9">ABC transporter permease subunit</fullName>
    </submittedName>
</protein>
<evidence type="ECO:0000256" key="1">
    <source>
        <dbReference type="ARBA" id="ARBA00004651"/>
    </source>
</evidence>
<accession>A0ABY3PS80</accession>
<dbReference type="Gene3D" id="1.10.3720.10">
    <property type="entry name" value="MetI-like"/>
    <property type="match status" value="1"/>
</dbReference>
<dbReference type="RefSeq" id="WP_230843753.1">
    <property type="nucleotide sequence ID" value="NZ_CP063845.1"/>
</dbReference>
<dbReference type="PANTHER" id="PTHR30465">
    <property type="entry name" value="INNER MEMBRANE ABC TRANSPORTER"/>
    <property type="match status" value="1"/>
</dbReference>
<comment type="similarity">
    <text evidence="7">Belongs to the binding-protein-dependent transport system permease family.</text>
</comment>
<name>A0ABY3PS80_9CYAN</name>
<evidence type="ECO:0000256" key="2">
    <source>
        <dbReference type="ARBA" id="ARBA00022448"/>
    </source>
</evidence>
<dbReference type="CDD" id="cd06261">
    <property type="entry name" value="TM_PBP2"/>
    <property type="match status" value="1"/>
</dbReference>
<dbReference type="InterPro" id="IPR045621">
    <property type="entry name" value="BPD_transp_1_N"/>
</dbReference>
<feature type="transmembrane region" description="Helical" evidence="7">
    <location>
        <begin position="273"/>
        <end position="299"/>
    </location>
</feature>
<dbReference type="InterPro" id="IPR000515">
    <property type="entry name" value="MetI-like"/>
</dbReference>
<feature type="domain" description="ABC transmembrane type-1" evidence="8">
    <location>
        <begin position="95"/>
        <end position="296"/>
    </location>
</feature>
<evidence type="ECO:0000259" key="8">
    <source>
        <dbReference type="PROSITE" id="PS50928"/>
    </source>
</evidence>
<keyword evidence="3" id="KW-1003">Cell membrane</keyword>
<keyword evidence="2 7" id="KW-0813">Transport</keyword>
<proteinExistence type="inferred from homology"/>
<evidence type="ECO:0000256" key="3">
    <source>
        <dbReference type="ARBA" id="ARBA00022475"/>
    </source>
</evidence>
<organism evidence="9 10">
    <name type="scientific">Gloeobacter morelensis MG652769</name>
    <dbReference type="NCBI Taxonomy" id="2781736"/>
    <lineage>
        <taxon>Bacteria</taxon>
        <taxon>Bacillati</taxon>
        <taxon>Cyanobacteriota</taxon>
        <taxon>Cyanophyceae</taxon>
        <taxon>Gloeobacterales</taxon>
        <taxon>Gloeobacteraceae</taxon>
        <taxon>Gloeobacter</taxon>
        <taxon>Gloeobacter morelensis</taxon>
    </lineage>
</organism>
<reference evidence="9 10" key="1">
    <citation type="journal article" date="2021" name="Genome Biol. Evol.">
        <title>Complete Genome Sequencing of a Novel Gloeobacter Species from a Waterfall Cave in Mexico.</title>
        <authorList>
            <person name="Saw J.H."/>
            <person name="Cardona T."/>
            <person name="Montejano G."/>
        </authorList>
    </citation>
    <scope>NUCLEOTIDE SEQUENCE [LARGE SCALE GENOMIC DNA]</scope>
    <source>
        <strain evidence="9">MG652769</strain>
    </source>
</reference>
<dbReference type="PROSITE" id="PS50928">
    <property type="entry name" value="ABC_TM1"/>
    <property type="match status" value="1"/>
</dbReference>
<evidence type="ECO:0000313" key="9">
    <source>
        <dbReference type="EMBL" id="UFP96516.1"/>
    </source>
</evidence>
<dbReference type="PANTHER" id="PTHR30465:SF74">
    <property type="entry name" value="OLIGOPEPTIDE TRANSPORT SYSTEM PERMEASE PROTEIN OPPB"/>
    <property type="match status" value="1"/>
</dbReference>
<keyword evidence="4 7" id="KW-0812">Transmembrane</keyword>
<gene>
    <name evidence="9" type="ORF">ISF26_10015</name>
</gene>
<evidence type="ECO:0000256" key="5">
    <source>
        <dbReference type="ARBA" id="ARBA00022989"/>
    </source>
</evidence>
<dbReference type="SUPFAM" id="SSF161098">
    <property type="entry name" value="MetI-like"/>
    <property type="match status" value="1"/>
</dbReference>
<keyword evidence="6 7" id="KW-0472">Membrane</keyword>